<evidence type="ECO:0000313" key="1">
    <source>
        <dbReference type="EMBL" id="RKS96712.1"/>
    </source>
</evidence>
<keyword evidence="2" id="KW-1185">Reference proteome</keyword>
<dbReference type="PANTHER" id="PTHR13887:SF54">
    <property type="entry name" value="DSBA FAMILY PROTEIN"/>
    <property type="match status" value="1"/>
</dbReference>
<dbReference type="PANTHER" id="PTHR13887">
    <property type="entry name" value="GLUTATHIONE S-TRANSFERASE KAPPA"/>
    <property type="match status" value="1"/>
</dbReference>
<name>A0A495SA45_9FLAO</name>
<dbReference type="Gene3D" id="3.40.30.10">
    <property type="entry name" value="Glutaredoxin"/>
    <property type="match status" value="1"/>
</dbReference>
<dbReference type="InterPro" id="IPR036249">
    <property type="entry name" value="Thioredoxin-like_sf"/>
</dbReference>
<gene>
    <name evidence="1" type="ORF">BCF58_3144</name>
</gene>
<keyword evidence="1" id="KW-0413">Isomerase</keyword>
<sequence>MDITLITFLSLFFNLINPNNSNKMNKNPLLNCDYEKGVCEILETPAQETSSDQLKDLSADKIHIIYFTDPICSSCWGIEPQLRKLKLEYGDYIDIDYRMGGLLPSWDIYNSGGISKPSDVAHHWEEVSPYYKMPIDGGVWMEDPLNSSYPPSIAFKAAQMQDKEKAVTFLRIIREMVFLDKLNITKSEHLEKAASLAKLDVDQWKQDYESTAQLEFKKDLDLGRQIGVRGFPTLIFVKDDEMLDVLYGSKPYADFEHRVKKINPEVKKKTYSTEWEKLFDVYPTLTTQEFAVLSNISFEKALEVLQNLTNDDKIARKKVKNGDLWISNNHNK</sequence>
<proteinExistence type="predicted"/>
<dbReference type="Gene3D" id="1.10.472.60">
    <property type="entry name" value="putative protein disulfide isomerase domain"/>
    <property type="match status" value="1"/>
</dbReference>
<dbReference type="CDD" id="cd03025">
    <property type="entry name" value="DsbA_FrnE_like"/>
    <property type="match status" value="1"/>
</dbReference>
<dbReference type="SUPFAM" id="SSF52833">
    <property type="entry name" value="Thioredoxin-like"/>
    <property type="match status" value="1"/>
</dbReference>
<dbReference type="Proteomes" id="UP000272428">
    <property type="component" value="Unassembled WGS sequence"/>
</dbReference>
<evidence type="ECO:0000313" key="2">
    <source>
        <dbReference type="Proteomes" id="UP000272428"/>
    </source>
</evidence>
<dbReference type="GO" id="GO:0016853">
    <property type="term" value="F:isomerase activity"/>
    <property type="evidence" value="ECO:0007669"/>
    <property type="project" value="UniProtKB-KW"/>
</dbReference>
<reference evidence="1 2" key="1">
    <citation type="submission" date="2018-10" db="EMBL/GenBank/DDBJ databases">
        <title>Genomic Encyclopedia of Archaeal and Bacterial Type Strains, Phase II (KMG-II): from individual species to whole genera.</title>
        <authorList>
            <person name="Goeker M."/>
        </authorList>
    </citation>
    <scope>NUCLEOTIDE SEQUENCE [LARGE SCALE GENOMIC DNA]</scope>
    <source>
        <strain evidence="1 2">DSM 14219</strain>
    </source>
</reference>
<accession>A0A495SA45</accession>
<dbReference type="EMBL" id="RBXB01000003">
    <property type="protein sequence ID" value="RKS96712.1"/>
    <property type="molecule type" value="Genomic_DNA"/>
</dbReference>
<organism evidence="1 2">
    <name type="scientific">Chryseobacterium defluvii</name>
    <dbReference type="NCBI Taxonomy" id="160396"/>
    <lineage>
        <taxon>Bacteria</taxon>
        <taxon>Pseudomonadati</taxon>
        <taxon>Bacteroidota</taxon>
        <taxon>Flavobacteriia</taxon>
        <taxon>Flavobacteriales</taxon>
        <taxon>Weeksellaceae</taxon>
        <taxon>Chryseobacterium group</taxon>
        <taxon>Chryseobacterium</taxon>
    </lineage>
</organism>
<dbReference type="AlphaFoldDB" id="A0A495SA45"/>
<dbReference type="Pfam" id="PF13743">
    <property type="entry name" value="Thioredoxin_5"/>
    <property type="match status" value="1"/>
</dbReference>
<protein>
    <submittedName>
        <fullName evidence="1">Putative DsbA family dithiol-disulfide isomerase</fullName>
    </submittedName>
</protein>
<comment type="caution">
    <text evidence="1">The sequence shown here is derived from an EMBL/GenBank/DDBJ whole genome shotgun (WGS) entry which is preliminary data.</text>
</comment>